<dbReference type="SMART" id="SM00387">
    <property type="entry name" value="HATPase_c"/>
    <property type="match status" value="1"/>
</dbReference>
<dbReference type="PROSITE" id="PS50109">
    <property type="entry name" value="HIS_KIN"/>
    <property type="match status" value="1"/>
</dbReference>
<dbReference type="InterPro" id="IPR036097">
    <property type="entry name" value="HisK_dim/P_sf"/>
</dbReference>
<feature type="transmembrane region" description="Helical" evidence="8">
    <location>
        <begin position="281"/>
        <end position="306"/>
    </location>
</feature>
<evidence type="ECO:0000313" key="10">
    <source>
        <dbReference type="EMBL" id="APG24819.1"/>
    </source>
</evidence>
<dbReference type="OrthoDB" id="9813151at2"/>
<evidence type="ECO:0000256" key="7">
    <source>
        <dbReference type="SAM" id="MobiDB-lite"/>
    </source>
</evidence>
<organism evidence="10 11">
    <name type="scientific">Syntrophotalea acetylenica</name>
    <name type="common">Pelobacter acetylenicus</name>
    <dbReference type="NCBI Taxonomy" id="29542"/>
    <lineage>
        <taxon>Bacteria</taxon>
        <taxon>Pseudomonadati</taxon>
        <taxon>Thermodesulfobacteriota</taxon>
        <taxon>Desulfuromonadia</taxon>
        <taxon>Desulfuromonadales</taxon>
        <taxon>Syntrophotaleaceae</taxon>
        <taxon>Syntrophotalea</taxon>
    </lineage>
</organism>
<evidence type="ECO:0000256" key="5">
    <source>
        <dbReference type="ARBA" id="ARBA00022777"/>
    </source>
</evidence>
<comment type="catalytic activity">
    <reaction evidence="1">
        <text>ATP + protein L-histidine = ADP + protein N-phospho-L-histidine.</text>
        <dbReference type="EC" id="2.7.13.3"/>
    </reaction>
</comment>
<evidence type="ECO:0000256" key="1">
    <source>
        <dbReference type="ARBA" id="ARBA00000085"/>
    </source>
</evidence>
<evidence type="ECO:0000259" key="9">
    <source>
        <dbReference type="PROSITE" id="PS50109"/>
    </source>
</evidence>
<keyword evidence="4" id="KW-0808">Transferase</keyword>
<dbReference type="RefSeq" id="WP_072286665.1">
    <property type="nucleotide sequence ID" value="NZ_CP015455.1"/>
</dbReference>
<keyword evidence="8" id="KW-0812">Transmembrane</keyword>
<dbReference type="InterPro" id="IPR004358">
    <property type="entry name" value="Sig_transdc_His_kin-like_C"/>
</dbReference>
<dbReference type="SUPFAM" id="SSF47384">
    <property type="entry name" value="Homodimeric domain of signal transducing histidine kinase"/>
    <property type="match status" value="1"/>
</dbReference>
<evidence type="ECO:0000256" key="8">
    <source>
        <dbReference type="SAM" id="Phobius"/>
    </source>
</evidence>
<dbReference type="InterPro" id="IPR005467">
    <property type="entry name" value="His_kinase_dom"/>
</dbReference>
<dbReference type="PANTHER" id="PTHR43711:SF31">
    <property type="entry name" value="HISTIDINE KINASE"/>
    <property type="match status" value="1"/>
</dbReference>
<feature type="domain" description="Histidine kinase" evidence="9">
    <location>
        <begin position="321"/>
        <end position="539"/>
    </location>
</feature>
<dbReference type="KEGG" id="pace:A6070_01060"/>
<keyword evidence="5" id="KW-0418">Kinase</keyword>
<evidence type="ECO:0000256" key="4">
    <source>
        <dbReference type="ARBA" id="ARBA00022679"/>
    </source>
</evidence>
<keyword evidence="3" id="KW-0597">Phosphoprotein</keyword>
<dbReference type="EC" id="2.7.13.3" evidence="2"/>
<dbReference type="InterPro" id="IPR003594">
    <property type="entry name" value="HATPase_dom"/>
</dbReference>
<dbReference type="CDD" id="cd00075">
    <property type="entry name" value="HATPase"/>
    <property type="match status" value="1"/>
</dbReference>
<keyword evidence="8" id="KW-1133">Transmembrane helix</keyword>
<evidence type="ECO:0000256" key="3">
    <source>
        <dbReference type="ARBA" id="ARBA00022553"/>
    </source>
</evidence>
<dbReference type="EMBL" id="CP015518">
    <property type="protein sequence ID" value="APG24819.1"/>
    <property type="molecule type" value="Genomic_DNA"/>
</dbReference>
<gene>
    <name evidence="10" type="ORF">A7E75_07115</name>
</gene>
<reference evidence="10 11" key="1">
    <citation type="journal article" date="2017" name="Genome Announc.">
        <title>Complete Genome Sequences of Two Acetylene-Fermenting Pelobacter acetylenicus Strains.</title>
        <authorList>
            <person name="Sutton J.M."/>
            <person name="Baesman S.M."/>
            <person name="Fierst J.L."/>
            <person name="Poret-Peterson A.T."/>
            <person name="Oremland R.S."/>
            <person name="Dunlap D.S."/>
            <person name="Akob D.M."/>
        </authorList>
    </citation>
    <scope>NUCLEOTIDE SEQUENCE [LARGE SCALE GENOMIC DNA]</scope>
    <source>
        <strain evidence="10 11">DSM 3247</strain>
    </source>
</reference>
<dbReference type="InterPro" id="IPR003661">
    <property type="entry name" value="HisK_dim/P_dom"/>
</dbReference>
<dbReference type="STRING" id="29542.A6070_01060"/>
<dbReference type="FunFam" id="1.10.287.130:FF:000001">
    <property type="entry name" value="Two-component sensor histidine kinase"/>
    <property type="match status" value="1"/>
</dbReference>
<accession>A0A1L3GG37</accession>
<feature type="region of interest" description="Disordered" evidence="7">
    <location>
        <begin position="149"/>
        <end position="168"/>
    </location>
</feature>
<dbReference type="InterPro" id="IPR036890">
    <property type="entry name" value="HATPase_C_sf"/>
</dbReference>
<evidence type="ECO:0000313" key="11">
    <source>
        <dbReference type="Proteomes" id="UP000182264"/>
    </source>
</evidence>
<dbReference type="Proteomes" id="UP000182264">
    <property type="component" value="Chromosome"/>
</dbReference>
<dbReference type="CDD" id="cd00082">
    <property type="entry name" value="HisKA"/>
    <property type="match status" value="1"/>
</dbReference>
<dbReference type="Pfam" id="PF02518">
    <property type="entry name" value="HATPase_c"/>
    <property type="match status" value="1"/>
</dbReference>
<dbReference type="Pfam" id="PF00512">
    <property type="entry name" value="HisKA"/>
    <property type="match status" value="1"/>
</dbReference>
<dbReference type="PANTHER" id="PTHR43711">
    <property type="entry name" value="TWO-COMPONENT HISTIDINE KINASE"/>
    <property type="match status" value="1"/>
</dbReference>
<dbReference type="AlphaFoldDB" id="A0A1L3GG37"/>
<dbReference type="GO" id="GO:0000155">
    <property type="term" value="F:phosphorelay sensor kinase activity"/>
    <property type="evidence" value="ECO:0007669"/>
    <property type="project" value="InterPro"/>
</dbReference>
<dbReference type="PRINTS" id="PR00344">
    <property type="entry name" value="BCTRLSENSOR"/>
</dbReference>
<dbReference type="Gene3D" id="1.10.287.130">
    <property type="match status" value="1"/>
</dbReference>
<dbReference type="SMART" id="SM00388">
    <property type="entry name" value="HisKA"/>
    <property type="match status" value="1"/>
</dbReference>
<proteinExistence type="predicted"/>
<keyword evidence="11" id="KW-1185">Reference proteome</keyword>
<sequence>MLRTRFIVIAWLLLLVPTLLIGGMALRLLGNEQQRVAAESREAARRRAMSAAESFDLAIAEVRDGLLAGLRRLPEVQLADRLEQWKDSNPLIRNVFIAGPDGLLLPDPQAPSSREESEFIDRYDALFRGRIPWRGPDLDVPGQVAAASPRKQLRRLTQGAAGENPRQETSASGWIPWFWEDGLYLLGWIERPAGSGRHVGLEMEMMALLSRLIVAMPAPRSGETWVLVDGHGRAVHQSGSGALEPGSAPYVTQSLGAGLPHWELRIYRSAVAPGGTGGLRLLSGLLVGSFVAAILFGGSLLLWQAWRNMRDARRKTTFVSNVSHELKTPLTTIRLYAELLAEGHALPEQRQRHYLRVIVEESQRLTRLVNNVLDFGRLEQGRKKYHVRDFSPADCLDEVLDSQQLRLEQAGMRLLRSGSAQIPEVRADRDAVRQALLNLIDNALKYAAGGKELAVRLDQIEQRCRITVMDRGPGVPVAHRDRIFEQFHRVDDALTAACPGSGLGLSIARRLLRDMGGDLRYQPRPDGGACFEMLVPLASGASEATAANAPSSMRR</sequence>
<evidence type="ECO:0000256" key="2">
    <source>
        <dbReference type="ARBA" id="ARBA00012438"/>
    </source>
</evidence>
<protein>
    <recommendedName>
        <fullName evidence="2">histidine kinase</fullName>
        <ecNumber evidence="2">2.7.13.3</ecNumber>
    </recommendedName>
</protein>
<dbReference type="InterPro" id="IPR050736">
    <property type="entry name" value="Sensor_HK_Regulatory"/>
</dbReference>
<evidence type="ECO:0000256" key="6">
    <source>
        <dbReference type="ARBA" id="ARBA00023012"/>
    </source>
</evidence>
<keyword evidence="6" id="KW-0902">Two-component regulatory system</keyword>
<dbReference type="SUPFAM" id="SSF55874">
    <property type="entry name" value="ATPase domain of HSP90 chaperone/DNA topoisomerase II/histidine kinase"/>
    <property type="match status" value="1"/>
</dbReference>
<dbReference type="Gene3D" id="3.30.565.10">
    <property type="entry name" value="Histidine kinase-like ATPase, C-terminal domain"/>
    <property type="match status" value="1"/>
</dbReference>
<keyword evidence="8" id="KW-0472">Membrane</keyword>
<name>A0A1L3GG37_SYNAC</name>